<comment type="similarity">
    <text evidence="1">Belongs to the peptidase S13 family.</text>
</comment>
<gene>
    <name evidence="4" type="primary">pbp</name>
    <name evidence="5" type="synonym">dacB</name>
    <name evidence="4" type="ORF">HMPREF9418_0601</name>
    <name evidence="5" type="ORF">MON40_10340</name>
</gene>
<accession>A0AA36ULR7</accession>
<dbReference type="RefSeq" id="WP_003776757.1">
    <property type="nucleotide sequence ID" value="NZ_CP094241.1"/>
</dbReference>
<dbReference type="PANTHER" id="PTHR30023">
    <property type="entry name" value="D-ALANYL-D-ALANINE CARBOXYPEPTIDASE"/>
    <property type="match status" value="1"/>
</dbReference>
<proteinExistence type="inferred from homology"/>
<evidence type="ECO:0000256" key="2">
    <source>
        <dbReference type="ARBA" id="ARBA00022801"/>
    </source>
</evidence>
<evidence type="ECO:0000313" key="7">
    <source>
        <dbReference type="Proteomes" id="UP000829455"/>
    </source>
</evidence>
<feature type="signal peptide" evidence="3">
    <location>
        <begin position="1"/>
        <end position="30"/>
    </location>
</feature>
<evidence type="ECO:0000256" key="3">
    <source>
        <dbReference type="SAM" id="SignalP"/>
    </source>
</evidence>
<dbReference type="AlphaFoldDB" id="A0AA36ULR7"/>
<feature type="chain" id="PRO_5041314375" evidence="3">
    <location>
        <begin position="31"/>
        <end position="479"/>
    </location>
</feature>
<dbReference type="PANTHER" id="PTHR30023:SF0">
    <property type="entry name" value="PENICILLIN-SENSITIVE CARBOXYPEPTIDASE A"/>
    <property type="match status" value="1"/>
</dbReference>
<dbReference type="GO" id="GO:0006508">
    <property type="term" value="P:proteolysis"/>
    <property type="evidence" value="ECO:0007669"/>
    <property type="project" value="InterPro"/>
</dbReference>
<organism evidence="4 6">
    <name type="scientific">Neisseria macacae ATCC 33926</name>
    <dbReference type="NCBI Taxonomy" id="997348"/>
    <lineage>
        <taxon>Bacteria</taxon>
        <taxon>Pseudomonadati</taxon>
        <taxon>Pseudomonadota</taxon>
        <taxon>Betaproteobacteria</taxon>
        <taxon>Neisseriales</taxon>
        <taxon>Neisseriaceae</taxon>
        <taxon>Neisseria</taxon>
    </lineage>
</organism>
<evidence type="ECO:0000313" key="6">
    <source>
        <dbReference type="Proteomes" id="UP000004982"/>
    </source>
</evidence>
<dbReference type="InterPro" id="IPR000667">
    <property type="entry name" value="Peptidase_S13"/>
</dbReference>
<dbReference type="NCBIfam" id="TIGR00666">
    <property type="entry name" value="PBP4"/>
    <property type="match status" value="1"/>
</dbReference>
<dbReference type="SUPFAM" id="SSF56601">
    <property type="entry name" value="beta-lactamase/transpeptidase-like"/>
    <property type="match status" value="1"/>
</dbReference>
<keyword evidence="4" id="KW-0121">Carboxypeptidase</keyword>
<reference evidence="4 6" key="1">
    <citation type="submission" date="2011-05" db="EMBL/GenBank/DDBJ databases">
        <authorList>
            <person name="Muzny D."/>
            <person name="Qin X."/>
            <person name="Deng J."/>
            <person name="Jiang H."/>
            <person name="Liu Y."/>
            <person name="Qu J."/>
            <person name="Song X.-Z."/>
            <person name="Zhang L."/>
            <person name="Thornton R."/>
            <person name="Coyle M."/>
            <person name="Francisco L."/>
            <person name="Jackson L."/>
            <person name="Javaid M."/>
            <person name="Korchina V."/>
            <person name="Kovar C."/>
            <person name="Mata R."/>
            <person name="Mathew T."/>
            <person name="Ngo R."/>
            <person name="Nguyen L."/>
            <person name="Nguyen N."/>
            <person name="Okwuonu G."/>
            <person name="Ongeri F."/>
            <person name="Pham C."/>
            <person name="Simmons D."/>
            <person name="Wilczek-Boney K."/>
            <person name="Hale W."/>
            <person name="Jakkamsetti A."/>
            <person name="Pham P."/>
            <person name="Ruth R."/>
            <person name="San Lucas F."/>
            <person name="Warren J."/>
            <person name="Zhang J."/>
            <person name="Zhao Z."/>
            <person name="Zhou C."/>
            <person name="Zhu D."/>
            <person name="Lee S."/>
            <person name="Bess C."/>
            <person name="Blankenburg K."/>
            <person name="Forbes L."/>
            <person name="Fu Q."/>
            <person name="Gubbala S."/>
            <person name="Hirani K."/>
            <person name="Jayaseelan J.C."/>
            <person name="Lara F."/>
            <person name="Munidasa M."/>
            <person name="Palculict T."/>
            <person name="Patil S."/>
            <person name="Pu L.-L."/>
            <person name="Saada N."/>
            <person name="Tang L."/>
            <person name="Weissenberger G."/>
            <person name="Zhu Y."/>
            <person name="Hemphill L."/>
            <person name="Shang Y."/>
            <person name="Youmans B."/>
            <person name="Ayvaz T."/>
            <person name="Ross M."/>
            <person name="Santibanez J."/>
            <person name="Aqrawi P."/>
            <person name="Gross S."/>
            <person name="Joshi V."/>
            <person name="Fowler G."/>
            <person name="Nazareth L."/>
            <person name="Reid J."/>
            <person name="Worley K."/>
            <person name="Petrosino J."/>
            <person name="Highlander S."/>
            <person name="Gibbs R."/>
        </authorList>
    </citation>
    <scope>NUCLEOTIDE SEQUENCE [LARGE SCALE GENOMIC DNA]</scope>
    <source>
        <strain evidence="4 6">ATCC 33926</strain>
    </source>
</reference>
<evidence type="ECO:0000313" key="4">
    <source>
        <dbReference type="EMBL" id="EGQ77917.1"/>
    </source>
</evidence>
<dbReference type="Pfam" id="PF02113">
    <property type="entry name" value="Peptidase_S13"/>
    <property type="match status" value="1"/>
</dbReference>
<dbReference type="Gene3D" id="3.50.80.20">
    <property type="entry name" value="D-Ala-D-Ala carboxypeptidase C, peptidase S13"/>
    <property type="match status" value="1"/>
</dbReference>
<dbReference type="PRINTS" id="PR00922">
    <property type="entry name" value="DADACBPTASE3"/>
</dbReference>
<dbReference type="GO" id="GO:0009002">
    <property type="term" value="F:serine-type D-Ala-D-Ala carboxypeptidase activity"/>
    <property type="evidence" value="ECO:0007669"/>
    <property type="project" value="UniProtKB-EC"/>
</dbReference>
<evidence type="ECO:0000313" key="5">
    <source>
        <dbReference type="EMBL" id="UNV84398.1"/>
    </source>
</evidence>
<sequence>MLYVFFRTIMKLRQTATLLWLSILSLPAFAIDFGRIPQDEISVYVQELDSGNVLVDHRSNVPVNPASTMKLVTAFAAFKALGGDYRWTTQFKSDGTIQGDTLQGDIYWVGSGDPVFDQEGLVGMQQQLRDKGIRKITGGLVLDRHLWGDIQNPSDFESDVGSLFMTPPDPHMLAYKVVSVKPERNDMGGVDLVTNPPLPDIKIDNKINVTPSNASCKALQNHMRANYKGGVLHVSGKVPESCLGNEMYVNMLNMREFVQKSFINQWRYSGGEITDGIRAASVPPHSKTLAVHQSKPMSAILTDMNKYSNNLIARSVFLKLGGEHSGNSALQQASSAVKRELATAGVDTENLVLENGSGLSRRERVSANMLAQMLEKAYFSPFKQDFIDTLPIAGKDGTLKYRLKQAGPALRLKTGTLKDVRALAGYWLGDKPKIVVVVINSPNATNYLNDLDKLVSKIVQPGGDAWIDAKMKCAERMEA</sequence>
<dbReference type="Proteomes" id="UP000004982">
    <property type="component" value="Unassembled WGS sequence"/>
</dbReference>
<dbReference type="InterPro" id="IPR012338">
    <property type="entry name" value="Beta-lactam/transpept-like"/>
</dbReference>
<keyword evidence="2 4" id="KW-0378">Hydrolase</keyword>
<dbReference type="EMBL" id="AFQE01000031">
    <property type="protein sequence ID" value="EGQ77917.1"/>
    <property type="molecule type" value="Genomic_DNA"/>
</dbReference>
<dbReference type="Proteomes" id="UP000829455">
    <property type="component" value="Chromosome"/>
</dbReference>
<protein>
    <submittedName>
        <fullName evidence="5">D-alanyl-D-alanine carboxypeptidase/D-alanyl-D-alanine-endopeptidase</fullName>
        <ecNumber evidence="4 5">3.4.16.4</ecNumber>
    </submittedName>
    <submittedName>
        <fullName evidence="4">Serine-type D-Ala-D-Ala carboxypeptidase</fullName>
    </submittedName>
</protein>
<dbReference type="GO" id="GO:0000270">
    <property type="term" value="P:peptidoglycan metabolic process"/>
    <property type="evidence" value="ECO:0007669"/>
    <property type="project" value="TreeGrafter"/>
</dbReference>
<evidence type="ECO:0000256" key="1">
    <source>
        <dbReference type="ARBA" id="ARBA00006096"/>
    </source>
</evidence>
<dbReference type="Gene3D" id="3.40.710.10">
    <property type="entry name" value="DD-peptidase/beta-lactamase superfamily"/>
    <property type="match status" value="2"/>
</dbReference>
<keyword evidence="4" id="KW-0645">Protease</keyword>
<dbReference type="EMBL" id="CP094241">
    <property type="protein sequence ID" value="UNV84398.1"/>
    <property type="molecule type" value="Genomic_DNA"/>
</dbReference>
<name>A0AA36ULR7_9NEIS</name>
<keyword evidence="3" id="KW-0732">Signal</keyword>
<keyword evidence="7" id="KW-1185">Reference proteome</keyword>
<reference evidence="5 7" key="2">
    <citation type="submission" date="2022-03" db="EMBL/GenBank/DDBJ databases">
        <title>Genome sequencing of Neisseria macacae.</title>
        <authorList>
            <person name="Baek M.-G."/>
        </authorList>
    </citation>
    <scope>NUCLEOTIDE SEQUENCE [LARGE SCALE GENOMIC DNA]</scope>
    <source>
        <strain evidence="5 7">ATCC 33926</strain>
    </source>
</reference>
<dbReference type="EC" id="3.4.16.4" evidence="4 5"/>